<keyword evidence="4 6" id="KW-1133">Transmembrane helix</keyword>
<evidence type="ECO:0000313" key="8">
    <source>
        <dbReference type="Proteomes" id="UP001147782"/>
    </source>
</evidence>
<dbReference type="InterPro" id="IPR036259">
    <property type="entry name" value="MFS_trans_sf"/>
</dbReference>
<proteinExistence type="predicted"/>
<dbReference type="PANTHER" id="PTHR43791:SF65">
    <property type="entry name" value="MAJOR FACILITATOR SUPERFAMILY (MFS) PROFILE DOMAIN-CONTAINING PROTEIN-RELATED"/>
    <property type="match status" value="1"/>
</dbReference>
<keyword evidence="8" id="KW-1185">Reference proteome</keyword>
<evidence type="ECO:0000256" key="1">
    <source>
        <dbReference type="ARBA" id="ARBA00004141"/>
    </source>
</evidence>
<protein>
    <recommendedName>
        <fullName evidence="9">Major facilitator superfamily (MFS) profile domain-containing protein</fullName>
    </recommendedName>
</protein>
<accession>A0A9W9V954</accession>
<dbReference type="GeneID" id="81439086"/>
<evidence type="ECO:0000256" key="5">
    <source>
        <dbReference type="ARBA" id="ARBA00023136"/>
    </source>
</evidence>
<reference evidence="7" key="1">
    <citation type="submission" date="2022-11" db="EMBL/GenBank/DDBJ databases">
        <authorList>
            <person name="Petersen C."/>
        </authorList>
    </citation>
    <scope>NUCLEOTIDE SEQUENCE</scope>
    <source>
        <strain evidence="7">IBT 29864</strain>
    </source>
</reference>
<dbReference type="OrthoDB" id="1935484at2759"/>
<feature type="transmembrane region" description="Helical" evidence="6">
    <location>
        <begin position="288"/>
        <end position="307"/>
    </location>
</feature>
<comment type="subcellular location">
    <subcellularLocation>
        <location evidence="1">Membrane</location>
        <topology evidence="1">Multi-pass membrane protein</topology>
    </subcellularLocation>
</comment>
<sequence length="604" mass="68991">MPTVISDSFSKKTADFSVSSVLHETDTSDTDIPPLGKPQNERRFWFQRTRNYDPDEIATLPSVYDDPDTTKEYQPRADWENLHRFDPNARWTYGEEYALIRKIDWRIMVFACLMFMALELDRSNLQQALTDNFLKDLHMNTNDYNLGNTVFKLAFLCAELPSQLVSKWVGPDRWIPTQMVLWSAVAMGQYGLRGKTGFLVCRALLGILQGGFIPDVSSVAHPVRKEVMLITTMKVILYLSYFYKHHELSLRLGFFWTAMNIADIIAGFLAFGLLHLRGVQGQSGWRWLFLIEGLITLIVGFSAYILMPPGPCQTANWARGKKGWFTPREETIIVNRVIRDDPSKGTMHNRQPITPKLLWKSLCDFDLWPLYIIGLTFETPMITPKQYLTLTLRNMGFNTFVSNLLAIPNTVISIILMLSITYLAEVTGQLTWVSILGQIWTLPFVVYLYAVDTTTANKWVVWAIVSLLLGFPNGKYIENGEIVSILMGSKAHAIQVGWNSRNSNTVRSRTVSAAMYNMCVQASGIIASNIYRADDAPRYRRGNRVLVALVVTNIAIYVLTKAYYVWRNNSRDKKWNAMSQQEKVHYLATTKDEGSGRLDFRFAH</sequence>
<feature type="transmembrane region" description="Helical" evidence="6">
    <location>
        <begin position="255"/>
        <end position="276"/>
    </location>
</feature>
<dbReference type="PANTHER" id="PTHR43791">
    <property type="entry name" value="PERMEASE-RELATED"/>
    <property type="match status" value="1"/>
</dbReference>
<dbReference type="GO" id="GO:0022857">
    <property type="term" value="F:transmembrane transporter activity"/>
    <property type="evidence" value="ECO:0007669"/>
    <property type="project" value="TreeGrafter"/>
</dbReference>
<dbReference type="FunFam" id="1.20.1250.20:FF:000106">
    <property type="entry name" value="MFS transporter, putative"/>
    <property type="match status" value="1"/>
</dbReference>
<feature type="transmembrane region" description="Helical" evidence="6">
    <location>
        <begin position="545"/>
        <end position="566"/>
    </location>
</feature>
<evidence type="ECO:0000256" key="2">
    <source>
        <dbReference type="ARBA" id="ARBA00022448"/>
    </source>
</evidence>
<reference evidence="7" key="2">
    <citation type="journal article" date="2023" name="IMA Fungus">
        <title>Comparative genomic study of the Penicillium genus elucidates a diverse pangenome and 15 lateral gene transfer events.</title>
        <authorList>
            <person name="Petersen C."/>
            <person name="Sorensen T."/>
            <person name="Nielsen M.R."/>
            <person name="Sondergaard T.E."/>
            <person name="Sorensen J.L."/>
            <person name="Fitzpatrick D.A."/>
            <person name="Frisvad J.C."/>
            <person name="Nielsen K.L."/>
        </authorList>
    </citation>
    <scope>NUCLEOTIDE SEQUENCE</scope>
    <source>
        <strain evidence="7">IBT 29864</strain>
    </source>
</reference>
<evidence type="ECO:0000256" key="4">
    <source>
        <dbReference type="ARBA" id="ARBA00022989"/>
    </source>
</evidence>
<organism evidence="7 8">
    <name type="scientific">Penicillium cataractarum</name>
    <dbReference type="NCBI Taxonomy" id="2100454"/>
    <lineage>
        <taxon>Eukaryota</taxon>
        <taxon>Fungi</taxon>
        <taxon>Dikarya</taxon>
        <taxon>Ascomycota</taxon>
        <taxon>Pezizomycotina</taxon>
        <taxon>Eurotiomycetes</taxon>
        <taxon>Eurotiomycetidae</taxon>
        <taxon>Eurotiales</taxon>
        <taxon>Aspergillaceae</taxon>
        <taxon>Penicillium</taxon>
    </lineage>
</organism>
<evidence type="ECO:0008006" key="9">
    <source>
        <dbReference type="Google" id="ProtNLM"/>
    </source>
</evidence>
<dbReference type="Gene3D" id="1.20.1250.20">
    <property type="entry name" value="MFS general substrate transporter like domains"/>
    <property type="match status" value="1"/>
</dbReference>
<evidence type="ECO:0000313" key="7">
    <source>
        <dbReference type="EMBL" id="KAJ5370886.1"/>
    </source>
</evidence>
<dbReference type="Proteomes" id="UP001147782">
    <property type="component" value="Unassembled WGS sequence"/>
</dbReference>
<comment type="caution">
    <text evidence="7">The sequence shown here is derived from an EMBL/GenBank/DDBJ whole genome shotgun (WGS) entry which is preliminary data.</text>
</comment>
<keyword evidence="5 6" id="KW-0472">Membrane</keyword>
<feature type="transmembrane region" description="Helical" evidence="6">
    <location>
        <begin position="430"/>
        <end position="450"/>
    </location>
</feature>
<dbReference type="EMBL" id="JAPZBS010000005">
    <property type="protein sequence ID" value="KAJ5370886.1"/>
    <property type="molecule type" value="Genomic_DNA"/>
</dbReference>
<evidence type="ECO:0000256" key="3">
    <source>
        <dbReference type="ARBA" id="ARBA00022692"/>
    </source>
</evidence>
<feature type="transmembrane region" description="Helical" evidence="6">
    <location>
        <begin position="400"/>
        <end position="424"/>
    </location>
</feature>
<dbReference type="RefSeq" id="XP_056555320.1">
    <property type="nucleotide sequence ID" value="XM_056699907.1"/>
</dbReference>
<gene>
    <name evidence="7" type="ORF">N7496_006978</name>
</gene>
<keyword evidence="2" id="KW-0813">Transport</keyword>
<name>A0A9W9V954_9EURO</name>
<dbReference type="AlphaFoldDB" id="A0A9W9V954"/>
<keyword evidence="3 6" id="KW-0812">Transmembrane</keyword>
<dbReference type="SUPFAM" id="SSF103473">
    <property type="entry name" value="MFS general substrate transporter"/>
    <property type="match status" value="1"/>
</dbReference>
<evidence type="ECO:0000256" key="6">
    <source>
        <dbReference type="SAM" id="Phobius"/>
    </source>
</evidence>
<dbReference type="GO" id="GO:0016020">
    <property type="term" value="C:membrane"/>
    <property type="evidence" value="ECO:0007669"/>
    <property type="project" value="UniProtKB-SubCell"/>
</dbReference>